<dbReference type="EMBL" id="CP027860">
    <property type="protein sequence ID" value="AVP97448.1"/>
    <property type="molecule type" value="Genomic_DNA"/>
</dbReference>
<evidence type="ECO:0000259" key="2">
    <source>
        <dbReference type="Pfam" id="PF08327"/>
    </source>
</evidence>
<evidence type="ECO:0000256" key="1">
    <source>
        <dbReference type="ARBA" id="ARBA00006817"/>
    </source>
</evidence>
<comment type="similarity">
    <text evidence="1">Belongs to the AHA1 family.</text>
</comment>
<dbReference type="Pfam" id="PF08327">
    <property type="entry name" value="AHSA1"/>
    <property type="match status" value="1"/>
</dbReference>
<keyword evidence="4" id="KW-1185">Reference proteome</keyword>
<protein>
    <submittedName>
        <fullName evidence="3">ATPase</fullName>
    </submittedName>
</protein>
<evidence type="ECO:0000313" key="4">
    <source>
        <dbReference type="Proteomes" id="UP000241074"/>
    </source>
</evidence>
<evidence type="ECO:0000313" key="3">
    <source>
        <dbReference type="EMBL" id="AVP97448.1"/>
    </source>
</evidence>
<reference evidence="3 4" key="2">
    <citation type="submission" date="2018-03" db="EMBL/GenBank/DDBJ databases">
        <authorList>
            <person name="Keele B.F."/>
        </authorList>
    </citation>
    <scope>NUCLEOTIDE SEQUENCE [LARGE SCALE GENOMIC DNA]</scope>
    <source>
        <strain evidence="3 4">D13</strain>
    </source>
</reference>
<dbReference type="AlphaFoldDB" id="A0A2P1PRJ7"/>
<dbReference type="OrthoDB" id="9805228at2"/>
<feature type="domain" description="Activator of Hsp90 ATPase homologue 1/2-like C-terminal" evidence="2">
    <location>
        <begin position="26"/>
        <end position="159"/>
    </location>
</feature>
<dbReference type="InterPro" id="IPR013538">
    <property type="entry name" value="ASHA1/2-like_C"/>
</dbReference>
<gene>
    <name evidence="3" type="ORF">C7S18_09670</name>
</gene>
<dbReference type="Gene3D" id="3.30.530.20">
    <property type="match status" value="1"/>
</dbReference>
<reference evidence="3 4" key="1">
    <citation type="submission" date="2018-03" db="EMBL/GenBank/DDBJ databases">
        <title>Ahniella affigens gen. nov., sp. nov., a gammaproteobacterium isolated from sandy soil near a stream.</title>
        <authorList>
            <person name="Ko Y."/>
            <person name="Kim J.-H."/>
        </authorList>
    </citation>
    <scope>NUCLEOTIDE SEQUENCE [LARGE SCALE GENOMIC DNA]</scope>
    <source>
        <strain evidence="3 4">D13</strain>
    </source>
</reference>
<sequence>MSQNLMFDVTVDKAAQTVLITRQFAAELALVWEAFTTPDVLDQWWAPKPFQARSKVMEFRVGGRRFYAMVSPDGSERWAIQRYTEIVPMERIKFFNVFADADENPDATGSNWDLTFSEQDGITTVRILVHNESLARMEHLLEGFKLGFTAALDSLDDLLRRQSDR</sequence>
<dbReference type="KEGG" id="xba:C7S18_09670"/>
<dbReference type="InterPro" id="IPR023393">
    <property type="entry name" value="START-like_dom_sf"/>
</dbReference>
<accession>A0A2P1PRJ7</accession>
<dbReference type="RefSeq" id="WP_106891372.1">
    <property type="nucleotide sequence ID" value="NZ_CP027860.1"/>
</dbReference>
<name>A0A2P1PRJ7_9GAMM</name>
<dbReference type="Proteomes" id="UP000241074">
    <property type="component" value="Chromosome"/>
</dbReference>
<dbReference type="SUPFAM" id="SSF55961">
    <property type="entry name" value="Bet v1-like"/>
    <property type="match status" value="1"/>
</dbReference>
<proteinExistence type="inferred from homology"/>
<organism evidence="3 4">
    <name type="scientific">Ahniella affigens</name>
    <dbReference type="NCBI Taxonomy" id="2021234"/>
    <lineage>
        <taxon>Bacteria</taxon>
        <taxon>Pseudomonadati</taxon>
        <taxon>Pseudomonadota</taxon>
        <taxon>Gammaproteobacteria</taxon>
        <taxon>Lysobacterales</taxon>
        <taxon>Rhodanobacteraceae</taxon>
        <taxon>Ahniella</taxon>
    </lineage>
</organism>
<dbReference type="CDD" id="cd07814">
    <property type="entry name" value="SRPBCC_CalC_Aha1-like"/>
    <property type="match status" value="1"/>
</dbReference>